<dbReference type="Gene3D" id="3.90.740.10">
    <property type="entry name" value="Valyl/Leucyl/Isoleucyl-tRNA synthetase, editing domain"/>
    <property type="match status" value="1"/>
</dbReference>
<evidence type="ECO:0000256" key="3">
    <source>
        <dbReference type="ARBA" id="ARBA00013165"/>
    </source>
</evidence>
<keyword evidence="7 12" id="KW-0648">Protein biosynthesis</keyword>
<dbReference type="InterPro" id="IPR050081">
    <property type="entry name" value="Ile-tRNA_ligase"/>
</dbReference>
<gene>
    <name evidence="16" type="ORF">E6O75_ATG02066</name>
</gene>
<dbReference type="GO" id="GO:0032543">
    <property type="term" value="P:mitochondrial translation"/>
    <property type="evidence" value="ECO:0007669"/>
    <property type="project" value="TreeGrafter"/>
</dbReference>
<dbReference type="Gene3D" id="3.40.50.620">
    <property type="entry name" value="HUPs"/>
    <property type="match status" value="2"/>
</dbReference>
<dbReference type="GO" id="GO:0006428">
    <property type="term" value="P:isoleucyl-tRNA aminoacylation"/>
    <property type="evidence" value="ECO:0007669"/>
    <property type="project" value="InterPro"/>
</dbReference>
<protein>
    <recommendedName>
        <fullName evidence="11">Isoleucine--tRNA ligase, mitochondrial</fullName>
        <ecNumber evidence="3">6.1.1.5</ecNumber>
    </recommendedName>
    <alternativeName>
        <fullName evidence="9">Isoleucyl-tRNA synthetase</fullName>
    </alternativeName>
</protein>
<dbReference type="GO" id="GO:0005524">
    <property type="term" value="F:ATP binding"/>
    <property type="evidence" value="ECO:0007669"/>
    <property type="project" value="UniProtKB-KW"/>
</dbReference>
<comment type="subcellular location">
    <subcellularLocation>
        <location evidence="1">Mitochondrion</location>
    </subcellularLocation>
</comment>
<proteinExistence type="inferred from homology"/>
<evidence type="ECO:0000256" key="13">
    <source>
        <dbReference type="SAM" id="MobiDB-lite"/>
    </source>
</evidence>
<evidence type="ECO:0000313" key="17">
    <source>
        <dbReference type="Proteomes" id="UP000298493"/>
    </source>
</evidence>
<evidence type="ECO:0000256" key="6">
    <source>
        <dbReference type="ARBA" id="ARBA00022840"/>
    </source>
</evidence>
<comment type="similarity">
    <text evidence="2 12">Belongs to the class-I aminoacyl-tRNA synthetase family.</text>
</comment>
<evidence type="ECO:0000259" key="15">
    <source>
        <dbReference type="Pfam" id="PF08264"/>
    </source>
</evidence>
<keyword evidence="5 12" id="KW-0547">Nucleotide-binding</keyword>
<keyword evidence="17" id="KW-1185">Reference proteome</keyword>
<dbReference type="PRINTS" id="PR00984">
    <property type="entry name" value="TRNASYNTHILE"/>
</dbReference>
<dbReference type="Proteomes" id="UP000298493">
    <property type="component" value="Unassembled WGS sequence"/>
</dbReference>
<evidence type="ECO:0000256" key="12">
    <source>
        <dbReference type="RuleBase" id="RU363035"/>
    </source>
</evidence>
<dbReference type="AlphaFoldDB" id="A0A4Z1PKJ6"/>
<evidence type="ECO:0000256" key="4">
    <source>
        <dbReference type="ARBA" id="ARBA00022598"/>
    </source>
</evidence>
<dbReference type="GO" id="GO:0002161">
    <property type="term" value="F:aminoacyl-tRNA deacylase activity"/>
    <property type="evidence" value="ECO:0007669"/>
    <property type="project" value="InterPro"/>
</dbReference>
<dbReference type="InterPro" id="IPR009008">
    <property type="entry name" value="Val/Leu/Ile-tRNA-synth_edit"/>
</dbReference>
<dbReference type="PROSITE" id="PS00178">
    <property type="entry name" value="AA_TRNA_LIGASE_I"/>
    <property type="match status" value="1"/>
</dbReference>
<name>A0A4Z1PKJ6_9PEZI</name>
<reference evidence="16 17" key="1">
    <citation type="submission" date="2019-04" db="EMBL/GenBank/DDBJ databases">
        <title>High contiguity whole genome sequence and gene annotation resource for two Venturia nashicola isolates.</title>
        <authorList>
            <person name="Prokchorchik M."/>
            <person name="Won K."/>
            <person name="Lee Y."/>
            <person name="Choi E.D."/>
            <person name="Segonzac C."/>
            <person name="Sohn K.H."/>
        </authorList>
    </citation>
    <scope>NUCLEOTIDE SEQUENCE [LARGE SCALE GENOMIC DNA]</scope>
    <source>
        <strain evidence="16 17">PRI2</strain>
    </source>
</reference>
<feature type="region of interest" description="Disordered" evidence="13">
    <location>
        <begin position="705"/>
        <end position="730"/>
    </location>
</feature>
<evidence type="ECO:0000256" key="10">
    <source>
        <dbReference type="ARBA" id="ARBA00048359"/>
    </source>
</evidence>
<dbReference type="SUPFAM" id="SSF52374">
    <property type="entry name" value="Nucleotidylyl transferase"/>
    <property type="match status" value="1"/>
</dbReference>
<dbReference type="Pfam" id="PF00133">
    <property type="entry name" value="tRNA-synt_1"/>
    <property type="match status" value="1"/>
</dbReference>
<dbReference type="STRING" id="86259.A0A4Z1PKJ6"/>
<evidence type="ECO:0000313" key="16">
    <source>
        <dbReference type="EMBL" id="TID22892.1"/>
    </source>
</evidence>
<dbReference type="GO" id="GO:0000049">
    <property type="term" value="F:tRNA binding"/>
    <property type="evidence" value="ECO:0007669"/>
    <property type="project" value="InterPro"/>
</dbReference>
<keyword evidence="6 12" id="KW-0067">ATP-binding</keyword>
<comment type="caution">
    <text evidence="16">The sequence shown here is derived from an EMBL/GenBank/DDBJ whole genome shotgun (WGS) entry which is preliminary data.</text>
</comment>
<dbReference type="SUPFAM" id="SSF50677">
    <property type="entry name" value="ValRS/IleRS/LeuRS editing domain"/>
    <property type="match status" value="1"/>
</dbReference>
<keyword evidence="4 12" id="KW-0436">Ligase</keyword>
<dbReference type="GO" id="GO:0004822">
    <property type="term" value="F:isoleucine-tRNA ligase activity"/>
    <property type="evidence" value="ECO:0007669"/>
    <property type="project" value="UniProtKB-EC"/>
</dbReference>
<dbReference type="PANTHER" id="PTHR42765">
    <property type="entry name" value="SOLEUCYL-TRNA SYNTHETASE"/>
    <property type="match status" value="1"/>
</dbReference>
<dbReference type="InterPro" id="IPR014729">
    <property type="entry name" value="Rossmann-like_a/b/a_fold"/>
</dbReference>
<evidence type="ECO:0000259" key="14">
    <source>
        <dbReference type="Pfam" id="PF00133"/>
    </source>
</evidence>
<comment type="catalytic activity">
    <reaction evidence="10">
        <text>tRNA(Ile) + L-isoleucine + ATP = L-isoleucyl-tRNA(Ile) + AMP + diphosphate</text>
        <dbReference type="Rhea" id="RHEA:11060"/>
        <dbReference type="Rhea" id="RHEA-COMP:9666"/>
        <dbReference type="Rhea" id="RHEA-COMP:9695"/>
        <dbReference type="ChEBI" id="CHEBI:30616"/>
        <dbReference type="ChEBI" id="CHEBI:33019"/>
        <dbReference type="ChEBI" id="CHEBI:58045"/>
        <dbReference type="ChEBI" id="CHEBI:78442"/>
        <dbReference type="ChEBI" id="CHEBI:78528"/>
        <dbReference type="ChEBI" id="CHEBI:456215"/>
        <dbReference type="EC" id="6.1.1.5"/>
    </reaction>
</comment>
<evidence type="ECO:0000256" key="2">
    <source>
        <dbReference type="ARBA" id="ARBA00005594"/>
    </source>
</evidence>
<dbReference type="SUPFAM" id="SSF47323">
    <property type="entry name" value="Anticodon-binding domain of a subclass of class I aminoacyl-tRNA synthetases"/>
    <property type="match status" value="1"/>
</dbReference>
<dbReference type="InterPro" id="IPR013155">
    <property type="entry name" value="M/V/L/I-tRNA-synth_anticd-bd"/>
</dbReference>
<dbReference type="InterPro" id="IPR002300">
    <property type="entry name" value="aa-tRNA-synth_Ia"/>
</dbReference>
<dbReference type="EMBL" id="SNSC02000007">
    <property type="protein sequence ID" value="TID22892.1"/>
    <property type="molecule type" value="Genomic_DNA"/>
</dbReference>
<dbReference type="InterPro" id="IPR009080">
    <property type="entry name" value="tRNAsynth_Ia_anticodon-bd"/>
</dbReference>
<dbReference type="InterPro" id="IPR002301">
    <property type="entry name" value="Ile-tRNA-ligase"/>
</dbReference>
<evidence type="ECO:0000256" key="5">
    <source>
        <dbReference type="ARBA" id="ARBA00022741"/>
    </source>
</evidence>
<dbReference type="InterPro" id="IPR001412">
    <property type="entry name" value="aa-tRNA-synth_I_CS"/>
</dbReference>
<keyword evidence="8 12" id="KW-0030">Aminoacyl-tRNA synthetase</keyword>
<evidence type="ECO:0000256" key="7">
    <source>
        <dbReference type="ARBA" id="ARBA00022917"/>
    </source>
</evidence>
<evidence type="ECO:0000256" key="9">
    <source>
        <dbReference type="ARBA" id="ARBA00032665"/>
    </source>
</evidence>
<feature type="domain" description="Methionyl/Valyl/Leucyl/Isoleucyl-tRNA synthetase anticodon-binding" evidence="15">
    <location>
        <begin position="806"/>
        <end position="906"/>
    </location>
</feature>
<dbReference type="Gene3D" id="1.10.730.20">
    <property type="match status" value="1"/>
</dbReference>
<evidence type="ECO:0000256" key="11">
    <source>
        <dbReference type="ARBA" id="ARBA00068280"/>
    </source>
</evidence>
<evidence type="ECO:0000256" key="1">
    <source>
        <dbReference type="ARBA" id="ARBA00004173"/>
    </source>
</evidence>
<dbReference type="CDD" id="cd07960">
    <property type="entry name" value="Anticodon_Ia_Ile_BEm"/>
    <property type="match status" value="1"/>
</dbReference>
<dbReference type="PANTHER" id="PTHR42765:SF1">
    <property type="entry name" value="ISOLEUCINE--TRNA LIGASE, MITOCHONDRIAL"/>
    <property type="match status" value="1"/>
</dbReference>
<dbReference type="EC" id="6.1.1.5" evidence="3"/>
<dbReference type="Pfam" id="PF08264">
    <property type="entry name" value="Anticodon_1"/>
    <property type="match status" value="1"/>
</dbReference>
<dbReference type="InterPro" id="IPR033708">
    <property type="entry name" value="Anticodon_Ile_BEm"/>
</dbReference>
<sequence length="1089" mass="121801">MLKPTTSLLTSWSKTLHLPKSAFPPRAPLPSPYLKRCTDDLYAWQQANRPKQNTFVLHDGPPYANGSLHIGHALNKILKDIICRYQLSQGKRVNYIPGWDCHGLPIEIKALQALKVHHDDVGAVDIRKAARELAMSTVEEQKAGFKEWGVMGDWDHAYKTMEKGFEMRQLKVFKEMVEKGLVERRRKPVYWSPSSGTALAEAELEYDEAHKSLAAFIRYPIHMASERLRAKGVVGGDDNIGLLIWTTTPWTLPANEAIAVNEDLEYVVVEMQQLQIPQLSDMLPDHKVPDHNSNKRAGPHLNGAENFVGRKTKVLVARSRLEYLQSIFGEDKVTILSGSITGKAEDGGDSTLSGTIFGSDIVGTTYRNTMQCDRVVDGAEGKGREYLSPVIAADFVSSAAGSGLVHLAPGHGMDDYNVCSKLGLPISAPVDDQGRFTSDVGYRLLRNLPVLKEGTRAVLDRLYTQGTPDSWRNPDCVYLLAAHEITHKYPIDWRTKEPIIIRATEQWFADVADLQTRALEAMASVKFIPDTGRSRLESFVKGRSQWCISRQRAWGVPIPALYRVDSGDHEAVMNGSTINHIMNVIEERGIDAWWTDAQDEPAWVPQGLEGNYVRGKDTMDVWFDSGTSWTLLEDRGPSQSVADVYLEGSDQHRGWFQSSLLTNVATQERDTSAHAPFKTLITHGFTLDQSGRKMSKSLGNVISPSQITDGSLLPPVKRKKQKGQPKSMEPSFDALGADALRLWVASSDYTSDIVIGTPVLQSVHQSLHKFRVTFKWLLGALSKQDPKQDLTSLRENSPYRFIDSLAIQQLSATAASVHVHYSAYEFHKGVAVLNKYVNSDLSAFYFETLKDRLYTGSAVERITAERVLFHIFEEMLGMLGPITPLLVQEVWEFTPENIKSGMEDPLRKIWTPLIAPEGLEMSKELATGTMYGSHSSPAEILSKTLHYVKSAQEMIREKGGMGSSLECDLHVQPCHDASRKALRFMLDIQPSLANYFVVSKVHLYFDTDFDGVEENFLALKKEGAEEAMVPLVSTEGESADYRVLVSRPSGNKCDRCWRYLALRENGLCVRCDDVVKEEFPQLLEEVKTE</sequence>
<dbReference type="FunFam" id="3.40.50.620:FF:000111">
    <property type="entry name" value="Mitochondrial isoleucyl-tRNA synthetase"/>
    <property type="match status" value="1"/>
</dbReference>
<dbReference type="GO" id="GO:0005739">
    <property type="term" value="C:mitochondrion"/>
    <property type="evidence" value="ECO:0007669"/>
    <property type="project" value="UniProtKB-SubCell"/>
</dbReference>
<evidence type="ECO:0000256" key="8">
    <source>
        <dbReference type="ARBA" id="ARBA00023146"/>
    </source>
</evidence>
<accession>A0A4Z1PKJ6</accession>
<dbReference type="NCBIfam" id="TIGR00392">
    <property type="entry name" value="ileS"/>
    <property type="match status" value="1"/>
</dbReference>
<feature type="domain" description="Aminoacyl-tRNA synthetase class Ia" evidence="14">
    <location>
        <begin position="39"/>
        <end position="754"/>
    </location>
</feature>
<dbReference type="Gene3D" id="1.10.10.830">
    <property type="entry name" value="Ile-tRNA synthetase CP2 domain-like"/>
    <property type="match status" value="1"/>
</dbReference>
<organism evidence="16 17">
    <name type="scientific">Venturia nashicola</name>
    <dbReference type="NCBI Taxonomy" id="86259"/>
    <lineage>
        <taxon>Eukaryota</taxon>
        <taxon>Fungi</taxon>
        <taxon>Dikarya</taxon>
        <taxon>Ascomycota</taxon>
        <taxon>Pezizomycotina</taxon>
        <taxon>Dothideomycetes</taxon>
        <taxon>Pleosporomycetidae</taxon>
        <taxon>Venturiales</taxon>
        <taxon>Venturiaceae</taxon>
        <taxon>Venturia</taxon>
    </lineage>
</organism>